<name>A0A445N0W8_9BACT</name>
<organism evidence="1">
    <name type="scientific">uncultured Desulfobacterium sp</name>
    <dbReference type="NCBI Taxonomy" id="201089"/>
    <lineage>
        <taxon>Bacteria</taxon>
        <taxon>Pseudomonadati</taxon>
        <taxon>Thermodesulfobacteriota</taxon>
        <taxon>Desulfobacteria</taxon>
        <taxon>Desulfobacterales</taxon>
        <taxon>Desulfobacteriaceae</taxon>
        <taxon>Desulfobacterium</taxon>
        <taxon>environmental samples</taxon>
    </lineage>
</organism>
<evidence type="ECO:0000313" key="1">
    <source>
        <dbReference type="EMBL" id="SPD75367.1"/>
    </source>
</evidence>
<gene>
    <name evidence="1" type="ORF">PITCH_A560008</name>
</gene>
<dbReference type="PANTHER" id="PTHR40705:SF2">
    <property type="entry name" value="DUF1743 DOMAIN-CONTAINING PROTEIN"/>
    <property type="match status" value="1"/>
</dbReference>
<dbReference type="AlphaFoldDB" id="A0A445N0W8"/>
<dbReference type="Gene3D" id="3.30.70.2200">
    <property type="match status" value="1"/>
</dbReference>
<sequence>MEILVCIDDTDNLESRGTGKLAAILCDHLENNHWGVCRPITRHQMLVHPDIPYTSHNSAMCFVAEIGPQFLSPFTDFAQSFLVRESAPGSDPGLCIVRIDHLDDPDSLIEFGRITKTSVVTKDDAYKLAAHLKVHLSEHGGTGQGVIGAIAGCGLRLSGNDGRFRGHFKIDADCLRVDEFIRQTGCNVVMSLNGYVLRDDETVRIGEKVKSVLKENKAIQLVYAQPDEQTGETFWRTCTKEQLRVF</sequence>
<dbReference type="EMBL" id="OJIN01000199">
    <property type="protein sequence ID" value="SPD75367.1"/>
    <property type="molecule type" value="Genomic_DNA"/>
</dbReference>
<accession>A0A445N0W8</accession>
<protein>
    <submittedName>
        <fullName evidence="1">Uncharacterized protein</fullName>
    </submittedName>
</protein>
<reference evidence="1" key="1">
    <citation type="submission" date="2018-01" db="EMBL/GenBank/DDBJ databases">
        <authorList>
            <person name="Regsiter A."/>
            <person name="William W."/>
        </authorList>
    </citation>
    <scope>NUCLEOTIDE SEQUENCE</scope>
    <source>
        <strain evidence="1">TRIP AH-1</strain>
    </source>
</reference>
<dbReference type="PANTHER" id="PTHR40705">
    <property type="entry name" value="TRNA(ILE2) 2-AGMATINYLCYTIDINE SYNTHETASE TIAS"/>
    <property type="match status" value="1"/>
</dbReference>
<proteinExistence type="predicted"/>